<keyword evidence="3" id="KW-1185">Reference proteome</keyword>
<dbReference type="Proteomes" id="UP001054837">
    <property type="component" value="Unassembled WGS sequence"/>
</dbReference>
<comment type="caution">
    <text evidence="2">The sequence shown here is derived from an EMBL/GenBank/DDBJ whole genome shotgun (WGS) entry which is preliminary data.</text>
</comment>
<name>A0AAV4T962_9ARAC</name>
<protein>
    <submittedName>
        <fullName evidence="2">Uncharacterized protein</fullName>
    </submittedName>
</protein>
<evidence type="ECO:0000313" key="3">
    <source>
        <dbReference type="Proteomes" id="UP001054837"/>
    </source>
</evidence>
<sequence length="99" mass="11158">HQIQKSHPYTHQPPNSKPIPSRNNHQNVKHIRAILSRAIPSQEVSNRDFRDFSAHVLPCHKSMSSSGPHPTSNRTSPCAPTFSVNSPHTTVRPEAEFDY</sequence>
<gene>
    <name evidence="2" type="ORF">CDAR_438071</name>
</gene>
<feature type="region of interest" description="Disordered" evidence="1">
    <location>
        <begin position="62"/>
        <end position="99"/>
    </location>
</feature>
<evidence type="ECO:0000313" key="2">
    <source>
        <dbReference type="EMBL" id="GIY42724.1"/>
    </source>
</evidence>
<evidence type="ECO:0000256" key="1">
    <source>
        <dbReference type="SAM" id="MobiDB-lite"/>
    </source>
</evidence>
<dbReference type="AlphaFoldDB" id="A0AAV4T962"/>
<dbReference type="EMBL" id="BPLQ01009256">
    <property type="protein sequence ID" value="GIY42724.1"/>
    <property type="molecule type" value="Genomic_DNA"/>
</dbReference>
<feature type="compositionally biased region" description="Polar residues" evidence="1">
    <location>
        <begin position="1"/>
        <end position="14"/>
    </location>
</feature>
<feature type="non-terminal residue" evidence="2">
    <location>
        <position position="1"/>
    </location>
</feature>
<proteinExistence type="predicted"/>
<feature type="compositionally biased region" description="Polar residues" evidence="1">
    <location>
        <begin position="62"/>
        <end position="89"/>
    </location>
</feature>
<organism evidence="2 3">
    <name type="scientific">Caerostris darwini</name>
    <dbReference type="NCBI Taxonomy" id="1538125"/>
    <lineage>
        <taxon>Eukaryota</taxon>
        <taxon>Metazoa</taxon>
        <taxon>Ecdysozoa</taxon>
        <taxon>Arthropoda</taxon>
        <taxon>Chelicerata</taxon>
        <taxon>Arachnida</taxon>
        <taxon>Araneae</taxon>
        <taxon>Araneomorphae</taxon>
        <taxon>Entelegynae</taxon>
        <taxon>Araneoidea</taxon>
        <taxon>Araneidae</taxon>
        <taxon>Caerostris</taxon>
    </lineage>
</organism>
<accession>A0AAV4T962</accession>
<feature type="region of interest" description="Disordered" evidence="1">
    <location>
        <begin position="1"/>
        <end position="28"/>
    </location>
</feature>
<reference evidence="2 3" key="1">
    <citation type="submission" date="2021-06" db="EMBL/GenBank/DDBJ databases">
        <title>Caerostris darwini draft genome.</title>
        <authorList>
            <person name="Kono N."/>
            <person name="Arakawa K."/>
        </authorList>
    </citation>
    <scope>NUCLEOTIDE SEQUENCE [LARGE SCALE GENOMIC DNA]</scope>
</reference>